<dbReference type="InterPro" id="IPR022790">
    <property type="entry name" value="GH26_dom"/>
</dbReference>
<proteinExistence type="inferred from homology"/>
<evidence type="ECO:0000313" key="7">
    <source>
        <dbReference type="EMBL" id="ORY45942.1"/>
    </source>
</evidence>
<dbReference type="EMBL" id="MCGO01000018">
    <property type="protein sequence ID" value="ORY45942.1"/>
    <property type="molecule type" value="Genomic_DNA"/>
</dbReference>
<keyword evidence="8" id="KW-1185">Reference proteome</keyword>
<dbReference type="Gene3D" id="3.20.20.80">
    <property type="entry name" value="Glycosidases"/>
    <property type="match status" value="1"/>
</dbReference>
<feature type="signal peptide" evidence="5">
    <location>
        <begin position="1"/>
        <end position="18"/>
    </location>
</feature>
<dbReference type="GO" id="GO:0006080">
    <property type="term" value="P:substituted mannan metabolic process"/>
    <property type="evidence" value="ECO:0007669"/>
    <property type="project" value="InterPro"/>
</dbReference>
<accession>A0A1Y2CFY9</accession>
<keyword evidence="5" id="KW-0732">Signal</keyword>
<feature type="active site" description="Proton donor" evidence="4">
    <location>
        <position position="164"/>
    </location>
</feature>
<sequence length="476" mass="52114">MVPLRIAAVLVTATTVLGAIIAPSVPIYDANKKPLASCARDPNSALARLEPPLQNKLMLGVSLDWSYEVPSANVKKQNGYTPAVYNAWLDIIPGTFGGLGYDNNTFNWFGSEAGRVGAMLELSLNPQVADVSKITVEMMTNFAKMCAFINEYYGVPIFLRYAHEMNGDWYPWGNWPTQYIASHRQFTFIVRQYTNMTAMVWAPNIGITYPFVGGGARESPLPGGLDFNVLDTNGDGKIDNMDDPYTPFYPGDDVVDWVGLSLYYYPICQNNCAVPANFFDQLLTGVNNPNSPGGNLQDAWLKVHNFYQMFAVGRNKPMMLPETGSPWIPTFANATGATSEVQVKDGWWKQLISQATLQNYPKLKLFVQFEEVKPLALNGVPAIQDWRVTNNTATLTWWNGFIDSVKSTLVDADGLVYKCDGSVVLGTKIARDTVVPTTAAVPSQGGNAQITQSQKSGSLGTVVAVVSLLSLLSLVL</sequence>
<name>A0A1Y2CFY9_9FUNG</name>
<feature type="active site" description="Nucleophile" evidence="4">
    <location>
        <position position="322"/>
    </location>
</feature>
<organism evidence="7 8">
    <name type="scientific">Rhizoclosmatium globosum</name>
    <dbReference type="NCBI Taxonomy" id="329046"/>
    <lineage>
        <taxon>Eukaryota</taxon>
        <taxon>Fungi</taxon>
        <taxon>Fungi incertae sedis</taxon>
        <taxon>Chytridiomycota</taxon>
        <taxon>Chytridiomycota incertae sedis</taxon>
        <taxon>Chytridiomycetes</taxon>
        <taxon>Chytridiales</taxon>
        <taxon>Chytriomycetaceae</taxon>
        <taxon>Rhizoclosmatium</taxon>
    </lineage>
</organism>
<evidence type="ECO:0000259" key="6">
    <source>
        <dbReference type="PROSITE" id="PS51764"/>
    </source>
</evidence>
<evidence type="ECO:0000256" key="1">
    <source>
        <dbReference type="ARBA" id="ARBA00007754"/>
    </source>
</evidence>
<feature type="chain" id="PRO_5012078894" evidence="5">
    <location>
        <begin position="19"/>
        <end position="476"/>
    </location>
</feature>
<evidence type="ECO:0000256" key="3">
    <source>
        <dbReference type="ARBA" id="ARBA00023295"/>
    </source>
</evidence>
<dbReference type="AlphaFoldDB" id="A0A1Y2CFY9"/>
<dbReference type="PANTHER" id="PTHR40079:SF4">
    <property type="entry name" value="GH26 DOMAIN-CONTAINING PROTEIN-RELATED"/>
    <property type="match status" value="1"/>
</dbReference>
<protein>
    <submittedName>
        <fullName evidence="7">Glycoside hydrolase</fullName>
    </submittedName>
</protein>
<dbReference type="STRING" id="329046.A0A1Y2CFY9"/>
<evidence type="ECO:0000313" key="8">
    <source>
        <dbReference type="Proteomes" id="UP000193642"/>
    </source>
</evidence>
<dbReference type="PANTHER" id="PTHR40079">
    <property type="entry name" value="MANNAN ENDO-1,4-BETA-MANNOSIDASE E-RELATED"/>
    <property type="match status" value="1"/>
</dbReference>
<dbReference type="Pfam" id="PF02156">
    <property type="entry name" value="Glyco_hydro_26"/>
    <property type="match status" value="1"/>
</dbReference>
<dbReference type="GO" id="GO:0016985">
    <property type="term" value="F:mannan endo-1,4-beta-mannosidase activity"/>
    <property type="evidence" value="ECO:0007669"/>
    <property type="project" value="InterPro"/>
</dbReference>
<keyword evidence="2 4" id="KW-0378">Hydrolase</keyword>
<evidence type="ECO:0000256" key="5">
    <source>
        <dbReference type="SAM" id="SignalP"/>
    </source>
</evidence>
<evidence type="ECO:0000256" key="4">
    <source>
        <dbReference type="PROSITE-ProRule" id="PRU01100"/>
    </source>
</evidence>
<reference evidence="7 8" key="1">
    <citation type="submission" date="2016-07" db="EMBL/GenBank/DDBJ databases">
        <title>Pervasive Adenine N6-methylation of Active Genes in Fungi.</title>
        <authorList>
            <consortium name="DOE Joint Genome Institute"/>
            <person name="Mondo S.J."/>
            <person name="Dannebaum R.O."/>
            <person name="Kuo R.C."/>
            <person name="Labutti K."/>
            <person name="Haridas S."/>
            <person name="Kuo A."/>
            <person name="Salamov A."/>
            <person name="Ahrendt S.R."/>
            <person name="Lipzen A."/>
            <person name="Sullivan W."/>
            <person name="Andreopoulos W.B."/>
            <person name="Clum A."/>
            <person name="Lindquist E."/>
            <person name="Daum C."/>
            <person name="Ramamoorthy G.K."/>
            <person name="Gryganskyi A."/>
            <person name="Culley D."/>
            <person name="Magnuson J.K."/>
            <person name="James T.Y."/>
            <person name="O'Malley M.A."/>
            <person name="Stajich J.E."/>
            <person name="Spatafora J.W."/>
            <person name="Visel A."/>
            <person name="Grigoriev I.V."/>
        </authorList>
    </citation>
    <scope>NUCLEOTIDE SEQUENCE [LARGE SCALE GENOMIC DNA]</scope>
    <source>
        <strain evidence="7 8">JEL800</strain>
    </source>
</reference>
<dbReference type="SUPFAM" id="SSF51445">
    <property type="entry name" value="(Trans)glycosidases"/>
    <property type="match status" value="1"/>
</dbReference>
<dbReference type="OrthoDB" id="428177at2759"/>
<comment type="caution">
    <text evidence="7">The sequence shown here is derived from an EMBL/GenBank/DDBJ whole genome shotgun (WGS) entry which is preliminary data.</text>
</comment>
<dbReference type="Proteomes" id="UP000193642">
    <property type="component" value="Unassembled WGS sequence"/>
</dbReference>
<dbReference type="InterPro" id="IPR017853">
    <property type="entry name" value="GH"/>
</dbReference>
<dbReference type="PROSITE" id="PS51764">
    <property type="entry name" value="GH26"/>
    <property type="match status" value="1"/>
</dbReference>
<dbReference type="InterPro" id="IPR000805">
    <property type="entry name" value="Glyco_hydro_26"/>
</dbReference>
<comment type="similarity">
    <text evidence="1 4">Belongs to the glycosyl hydrolase 26 family.</text>
</comment>
<evidence type="ECO:0000256" key="2">
    <source>
        <dbReference type="ARBA" id="ARBA00022801"/>
    </source>
</evidence>
<feature type="domain" description="GH26" evidence="6">
    <location>
        <begin position="40"/>
        <end position="398"/>
    </location>
</feature>
<keyword evidence="3 4" id="KW-0326">Glycosidase</keyword>
<gene>
    <name evidence="7" type="ORF">BCR33DRAFT_658839</name>
</gene>